<evidence type="ECO:0000313" key="2">
    <source>
        <dbReference type="EMBL" id="KAL1130100.1"/>
    </source>
</evidence>
<dbReference type="InterPro" id="IPR002350">
    <property type="entry name" value="Kazal_dom"/>
</dbReference>
<dbReference type="Pfam" id="PF07648">
    <property type="entry name" value="Kazal_2"/>
    <property type="match status" value="1"/>
</dbReference>
<protein>
    <recommendedName>
        <fullName evidence="1">Kazal-like domain-containing protein</fullName>
    </recommendedName>
</protein>
<proteinExistence type="predicted"/>
<dbReference type="CDD" id="cd00104">
    <property type="entry name" value="KAZAL_FS"/>
    <property type="match status" value="1"/>
</dbReference>
<sequence length="119" mass="12582">MAISPTNNSEQETTDHVGACLVALAASFPNKKETGPKKTGPKCNMACTQEYSPICAGDGHNKPLSFGNVCVLEKYNCEHSTRFSVGPCVEGVRVSAPQDLSGMKIGILNSGLMRHGNEA</sequence>
<dbReference type="SUPFAM" id="SSF100895">
    <property type="entry name" value="Kazal-type serine protease inhibitors"/>
    <property type="match status" value="1"/>
</dbReference>
<keyword evidence="3" id="KW-1185">Reference proteome</keyword>
<dbReference type="InterPro" id="IPR036058">
    <property type="entry name" value="Kazal_dom_sf"/>
</dbReference>
<name>A0ABD0YFP0_9HEMI</name>
<dbReference type="EMBL" id="JBFDAA010000008">
    <property type="protein sequence ID" value="KAL1130100.1"/>
    <property type="molecule type" value="Genomic_DNA"/>
</dbReference>
<dbReference type="Gene3D" id="3.30.60.30">
    <property type="match status" value="1"/>
</dbReference>
<dbReference type="PROSITE" id="PS51465">
    <property type="entry name" value="KAZAL_2"/>
    <property type="match status" value="1"/>
</dbReference>
<reference evidence="2 3" key="1">
    <citation type="submission" date="2024-07" db="EMBL/GenBank/DDBJ databases">
        <title>Chromosome-level genome assembly of the water stick insect Ranatra chinensis (Heteroptera: Nepidae).</title>
        <authorList>
            <person name="Liu X."/>
        </authorList>
    </citation>
    <scope>NUCLEOTIDE SEQUENCE [LARGE SCALE GENOMIC DNA]</scope>
    <source>
        <strain evidence="2">Cailab_2021Rc</strain>
        <tissue evidence="2">Muscle</tissue>
    </source>
</reference>
<evidence type="ECO:0000313" key="3">
    <source>
        <dbReference type="Proteomes" id="UP001558652"/>
    </source>
</evidence>
<dbReference type="Proteomes" id="UP001558652">
    <property type="component" value="Unassembled WGS sequence"/>
</dbReference>
<dbReference type="AlphaFoldDB" id="A0ABD0YFP0"/>
<gene>
    <name evidence="2" type="ORF">AAG570_013039</name>
</gene>
<evidence type="ECO:0000259" key="1">
    <source>
        <dbReference type="PROSITE" id="PS51465"/>
    </source>
</evidence>
<accession>A0ABD0YFP0</accession>
<organism evidence="2 3">
    <name type="scientific">Ranatra chinensis</name>
    <dbReference type="NCBI Taxonomy" id="642074"/>
    <lineage>
        <taxon>Eukaryota</taxon>
        <taxon>Metazoa</taxon>
        <taxon>Ecdysozoa</taxon>
        <taxon>Arthropoda</taxon>
        <taxon>Hexapoda</taxon>
        <taxon>Insecta</taxon>
        <taxon>Pterygota</taxon>
        <taxon>Neoptera</taxon>
        <taxon>Paraneoptera</taxon>
        <taxon>Hemiptera</taxon>
        <taxon>Heteroptera</taxon>
        <taxon>Panheteroptera</taxon>
        <taxon>Nepomorpha</taxon>
        <taxon>Nepidae</taxon>
        <taxon>Ranatrinae</taxon>
        <taxon>Ranatra</taxon>
    </lineage>
</organism>
<comment type="caution">
    <text evidence="2">The sequence shown here is derived from an EMBL/GenBank/DDBJ whole genome shotgun (WGS) entry which is preliminary data.</text>
</comment>
<feature type="domain" description="Kazal-like" evidence="1">
    <location>
        <begin position="37"/>
        <end position="90"/>
    </location>
</feature>